<evidence type="ECO:0000313" key="2">
    <source>
        <dbReference type="Proteomes" id="UP000276407"/>
    </source>
</evidence>
<reference evidence="1 2" key="1">
    <citation type="submission" date="2018-11" db="EMBL/GenBank/DDBJ databases">
        <title>Complete genome sequence of Leptospira kmetyi isolate LS 001/16 from soil sample associated with a leptospirosis patient in Kelantan.</title>
        <authorList>
            <person name="Muhammad Yusoff F."/>
            <person name="Muhammad Yusoff S."/>
            <person name="Ahmad M.N."/>
            <person name="Yusof N.Y."/>
            <person name="Aziah I."/>
        </authorList>
    </citation>
    <scope>NUCLEOTIDE SEQUENCE [LARGE SCALE GENOMIC DNA]</scope>
    <source>
        <strain evidence="1 2">LS 001/16</strain>
    </source>
</reference>
<evidence type="ECO:0000313" key="1">
    <source>
        <dbReference type="EMBL" id="AYV57714.1"/>
    </source>
</evidence>
<gene>
    <name evidence="1" type="ORF">EFP84_18930</name>
</gene>
<dbReference type="KEGG" id="lkm:EFP84_18930"/>
<accession>A0AAD0XQU4</accession>
<dbReference type="AlphaFoldDB" id="A0AAD0XQU4"/>
<proteinExistence type="predicted"/>
<dbReference type="Gene3D" id="3.40.50.450">
    <property type="match status" value="1"/>
</dbReference>
<dbReference type="EMBL" id="CP033615">
    <property type="protein sequence ID" value="AYV57714.1"/>
    <property type="molecule type" value="Genomic_DNA"/>
</dbReference>
<sequence length="251" mass="29516">MNNWRGIYISEEELREKLNKDEKVFFSSESCYILLMGVQFIDNTNLTAMLGRCDGEQDYINTFSDLKTYSYFTDYEKGKFGYFTFDGIKFYKIASFYHDNAERAYVKLQEKNINKFPSANKAFMIMPFRFSHLNELYFNTIKPVITSLGIEIKRSDDFNDNDVITETIISQIEESQFIVVEASEENKNTFFEMGYAAALGKEIVTLVDKTKKFDFFDRSHIRYIAYDQADIEELKIKLKETILTIKNRIVN</sequence>
<protein>
    <recommendedName>
        <fullName evidence="3">Nucleoside 2-deoxyribosyltransferase</fullName>
    </recommendedName>
</protein>
<name>A0AAD0XQU4_9LEPT</name>
<dbReference type="SUPFAM" id="SSF52309">
    <property type="entry name" value="N-(deoxy)ribosyltransferase-like"/>
    <property type="match status" value="1"/>
</dbReference>
<dbReference type="Proteomes" id="UP000276407">
    <property type="component" value="Chromosome 2"/>
</dbReference>
<dbReference type="RefSeq" id="WP_123180436.1">
    <property type="nucleotide sequence ID" value="NZ_CP033615.1"/>
</dbReference>
<organism evidence="1 2">
    <name type="scientific">Leptospira kmetyi</name>
    <dbReference type="NCBI Taxonomy" id="408139"/>
    <lineage>
        <taxon>Bacteria</taxon>
        <taxon>Pseudomonadati</taxon>
        <taxon>Spirochaetota</taxon>
        <taxon>Spirochaetia</taxon>
        <taxon>Leptospirales</taxon>
        <taxon>Leptospiraceae</taxon>
        <taxon>Leptospira</taxon>
    </lineage>
</organism>
<evidence type="ECO:0008006" key="3">
    <source>
        <dbReference type="Google" id="ProtNLM"/>
    </source>
</evidence>